<organism evidence="5 6">
    <name type="scientific">Pseudonocardia sulfidoxydans NBRC 16205</name>
    <dbReference type="NCBI Taxonomy" id="1223511"/>
    <lineage>
        <taxon>Bacteria</taxon>
        <taxon>Bacillati</taxon>
        <taxon>Actinomycetota</taxon>
        <taxon>Actinomycetes</taxon>
        <taxon>Pseudonocardiales</taxon>
        <taxon>Pseudonocardiaceae</taxon>
        <taxon>Pseudonocardia</taxon>
    </lineage>
</organism>
<proteinExistence type="predicted"/>
<dbReference type="InterPro" id="IPR003430">
    <property type="entry name" value="Phenol_Hydrox"/>
</dbReference>
<comment type="caution">
    <text evidence="5">The sequence shown here is derived from an EMBL/GenBank/DDBJ whole genome shotgun (WGS) entry which is preliminary data.</text>
</comment>
<dbReference type="EC" id="1.14.13.227" evidence="1"/>
<evidence type="ECO:0000256" key="1">
    <source>
        <dbReference type="ARBA" id="ARBA00012710"/>
    </source>
</evidence>
<comment type="catalytic activity">
    <reaction evidence="4">
        <text>propane + NADH + O2 + H(+) = propan-2-ol + NAD(+) + H2O</text>
        <dbReference type="Rhea" id="RHEA:49992"/>
        <dbReference type="ChEBI" id="CHEBI:15377"/>
        <dbReference type="ChEBI" id="CHEBI:15378"/>
        <dbReference type="ChEBI" id="CHEBI:15379"/>
        <dbReference type="ChEBI" id="CHEBI:17824"/>
        <dbReference type="ChEBI" id="CHEBI:32879"/>
        <dbReference type="ChEBI" id="CHEBI:57540"/>
        <dbReference type="ChEBI" id="CHEBI:57945"/>
        <dbReference type="EC" id="1.14.13.227"/>
    </reaction>
</comment>
<evidence type="ECO:0000256" key="3">
    <source>
        <dbReference type="ARBA" id="ARBA00023033"/>
    </source>
</evidence>
<keyword evidence="6" id="KW-1185">Reference proteome</keyword>
<dbReference type="InterPro" id="IPR012348">
    <property type="entry name" value="RNR-like"/>
</dbReference>
<dbReference type="Gene3D" id="1.10.620.20">
    <property type="entry name" value="Ribonucleotide Reductase, subunit A"/>
    <property type="match status" value="1"/>
</dbReference>
<dbReference type="EMBL" id="BJVJ01000121">
    <property type="protein sequence ID" value="GEL26899.1"/>
    <property type="molecule type" value="Genomic_DNA"/>
</dbReference>
<dbReference type="Pfam" id="PF02332">
    <property type="entry name" value="Phenol_Hydrox"/>
    <property type="match status" value="1"/>
</dbReference>
<reference evidence="5 6" key="1">
    <citation type="submission" date="2019-07" db="EMBL/GenBank/DDBJ databases">
        <title>Whole genome shotgun sequence of Pseudonocardia sulfidoxydans NBRC 16205.</title>
        <authorList>
            <person name="Hosoyama A."/>
            <person name="Uohara A."/>
            <person name="Ohji S."/>
            <person name="Ichikawa N."/>
        </authorList>
    </citation>
    <scope>NUCLEOTIDE SEQUENCE [LARGE SCALE GENOMIC DNA]</scope>
    <source>
        <strain evidence="5 6">NBRC 16205</strain>
    </source>
</reference>
<dbReference type="GO" id="GO:0004497">
    <property type="term" value="F:monooxygenase activity"/>
    <property type="evidence" value="ECO:0007669"/>
    <property type="project" value="UniProtKB-KW"/>
</dbReference>
<protein>
    <recommendedName>
        <fullName evidence="1">propane 2-monooxygenase</fullName>
        <ecNumber evidence="1">1.14.13.227</ecNumber>
    </recommendedName>
</protein>
<dbReference type="InterPro" id="IPR009078">
    <property type="entry name" value="Ferritin-like_SF"/>
</dbReference>
<evidence type="ECO:0000256" key="2">
    <source>
        <dbReference type="ARBA" id="ARBA00023002"/>
    </source>
</evidence>
<name>A0A511DQ39_9PSEU</name>
<evidence type="ECO:0000256" key="4">
    <source>
        <dbReference type="ARBA" id="ARBA00048941"/>
    </source>
</evidence>
<accession>A0A511DQ39</accession>
<dbReference type="Proteomes" id="UP000321685">
    <property type="component" value="Unassembled WGS sequence"/>
</dbReference>
<sequence length="204" mass="22936">MSDTLTLPLVFDAADKLRHVEHTAVVRVEVENAGAPDIFADVHDLWLTSPQWRPLRETVELLLATEDWVEAVVAINLVLEPLIGHFLRNEYLRPAAERNGDRFIPLIAQAWAADAERARAWTDALVHHLVTDSVHGTSNRQLVRRWILTWRQRAEDSAKTLTDLPANAPDAPPADESRWRDVLDRYDATAADKWGLVTTSGASL</sequence>
<evidence type="ECO:0000313" key="5">
    <source>
        <dbReference type="EMBL" id="GEL26899.1"/>
    </source>
</evidence>
<dbReference type="AlphaFoldDB" id="A0A511DQ39"/>
<keyword evidence="2" id="KW-0560">Oxidoreductase</keyword>
<gene>
    <name evidence="5" type="ORF">PSU4_58530</name>
</gene>
<keyword evidence="3" id="KW-0503">Monooxygenase</keyword>
<dbReference type="SUPFAM" id="SSF47240">
    <property type="entry name" value="Ferritin-like"/>
    <property type="match status" value="1"/>
</dbReference>
<evidence type="ECO:0000313" key="6">
    <source>
        <dbReference type="Proteomes" id="UP000321685"/>
    </source>
</evidence>